<dbReference type="InterPro" id="IPR029071">
    <property type="entry name" value="Ubiquitin-like_domsf"/>
</dbReference>
<sequence length="430" mass="47389">MDSGGVDSPVTLIIKAPNQKYEDQTINCFLNWTVERLKSHISKVYPSRPLSRDQRLVYSGRLLQDHLQLGDVLRKQDEYHMMHLVCASHSPPASPVPRTPSSSSDSSTSDDSLSPENPPASSPIPGSSDGLRYRFPPYAQWPAAAQVPLNGGLPPHVPLHPAYMPLQMLWWQQMYARQYYLQYHAAVASAQPAAPPAPAPSPSPLPPAQPNEPVQPLGPAHNPLPEDQPANPIQMNAQGGPVLNDDELNRDWLDWLYTVSRASVLLSIVYFYSSFSRFVMVAGAMLLVYLYQAGWAIFRPEQQNFRGVDRAGAPQGEAERRQDLQEMVSSASCRRKSFSVQIDLQAERRSALALITSSPLAPPNVSRVLPQERLMDDGMEDEDSAEEGGGGPEDPTAAAQPEPSLLTTAWSFISTFFTSLLPERPPHLAN</sequence>
<evidence type="ECO:0000256" key="2">
    <source>
        <dbReference type="ARBA" id="ARBA00022692"/>
    </source>
</evidence>
<dbReference type="GO" id="GO:0016020">
    <property type="term" value="C:membrane"/>
    <property type="evidence" value="ECO:0007669"/>
    <property type="project" value="UniProtKB-SubCell"/>
</dbReference>
<evidence type="ECO:0000313" key="12">
    <source>
        <dbReference type="Proteomes" id="UP000261560"/>
    </source>
</evidence>
<keyword evidence="12" id="KW-1185">Reference proteome</keyword>
<feature type="compositionally biased region" description="Pro residues" evidence="8">
    <location>
        <begin position="193"/>
        <end position="210"/>
    </location>
</feature>
<proteinExistence type="predicted"/>
<dbReference type="Ensembl" id="ENSOMET00000010015.1">
    <property type="protein sequence ID" value="ENSOMEP00000003921.1"/>
    <property type="gene ID" value="ENSOMEG00000004856.1"/>
</dbReference>
<evidence type="ECO:0000313" key="11">
    <source>
        <dbReference type="Ensembl" id="ENSOMEP00000003921.1"/>
    </source>
</evidence>
<keyword evidence="4 9" id="KW-0472">Membrane</keyword>
<feature type="region of interest" description="Disordered" evidence="8">
    <location>
        <begin position="378"/>
        <end position="404"/>
    </location>
</feature>
<keyword evidence="2 9" id="KW-0812">Transmembrane</keyword>
<dbReference type="GO" id="GO:0030968">
    <property type="term" value="P:endoplasmic reticulum unfolded protein response"/>
    <property type="evidence" value="ECO:0007669"/>
    <property type="project" value="TreeGrafter"/>
</dbReference>
<dbReference type="AlphaFoldDB" id="A0A3B3BE86"/>
<feature type="transmembrane region" description="Helical" evidence="9">
    <location>
        <begin position="278"/>
        <end position="298"/>
    </location>
</feature>
<evidence type="ECO:0000259" key="10">
    <source>
        <dbReference type="PROSITE" id="PS50053"/>
    </source>
</evidence>
<reference evidence="11" key="1">
    <citation type="submission" date="2025-08" db="UniProtKB">
        <authorList>
            <consortium name="Ensembl"/>
        </authorList>
    </citation>
    <scope>IDENTIFICATION</scope>
</reference>
<dbReference type="FunFam" id="3.10.20.90:FF:000046">
    <property type="entry name" value="Homocysteine-responsive endoplasmic reticulum-resident ubiquitin-like domain member 2 protein"/>
    <property type="match status" value="1"/>
</dbReference>
<dbReference type="InterPro" id="IPR000626">
    <property type="entry name" value="Ubiquitin-like_dom"/>
</dbReference>
<evidence type="ECO:0000256" key="5">
    <source>
        <dbReference type="ARBA" id="ARBA00023230"/>
    </source>
</evidence>
<evidence type="ECO:0000256" key="9">
    <source>
        <dbReference type="SAM" id="Phobius"/>
    </source>
</evidence>
<evidence type="ECO:0000256" key="3">
    <source>
        <dbReference type="ARBA" id="ARBA00022989"/>
    </source>
</evidence>
<dbReference type="Gene3D" id="3.10.20.90">
    <property type="entry name" value="Phosphatidylinositol 3-kinase Catalytic Subunit, Chain A, domain 1"/>
    <property type="match status" value="1"/>
</dbReference>
<keyword evidence="3 9" id="KW-1133">Transmembrane helix</keyword>
<dbReference type="Pfam" id="PF00240">
    <property type="entry name" value="ubiquitin"/>
    <property type="match status" value="1"/>
</dbReference>
<feature type="compositionally biased region" description="Low complexity" evidence="8">
    <location>
        <begin position="99"/>
        <end position="115"/>
    </location>
</feature>
<comment type="subcellular location">
    <subcellularLocation>
        <location evidence="1">Membrane</location>
        <topology evidence="1">Single-pass membrane protein</topology>
    </subcellularLocation>
</comment>
<evidence type="ECO:0000256" key="6">
    <source>
        <dbReference type="ARBA" id="ARBA00037579"/>
    </source>
</evidence>
<dbReference type="PaxDb" id="30732-ENSOMEP00000003921"/>
<evidence type="ECO:0000256" key="4">
    <source>
        <dbReference type="ARBA" id="ARBA00023136"/>
    </source>
</evidence>
<dbReference type="PANTHER" id="PTHR12943:SF5">
    <property type="entry name" value="HOMOCYSTEINE-RESPONSIVE ENDOPLASMIC RETICULUM-RESIDENT UBIQUITIN-LIKE DOMAIN MEMBER 2 PROTEIN"/>
    <property type="match status" value="1"/>
</dbReference>
<organism evidence="11 12">
    <name type="scientific">Oryzias melastigma</name>
    <name type="common">Marine medaka</name>
    <dbReference type="NCBI Taxonomy" id="30732"/>
    <lineage>
        <taxon>Eukaryota</taxon>
        <taxon>Metazoa</taxon>
        <taxon>Chordata</taxon>
        <taxon>Craniata</taxon>
        <taxon>Vertebrata</taxon>
        <taxon>Euteleostomi</taxon>
        <taxon>Actinopterygii</taxon>
        <taxon>Neopterygii</taxon>
        <taxon>Teleostei</taxon>
        <taxon>Neoteleostei</taxon>
        <taxon>Acanthomorphata</taxon>
        <taxon>Ovalentaria</taxon>
        <taxon>Atherinomorphae</taxon>
        <taxon>Beloniformes</taxon>
        <taxon>Adrianichthyidae</taxon>
        <taxon>Oryziinae</taxon>
        <taxon>Oryzias</taxon>
    </lineage>
</organism>
<reference evidence="11" key="2">
    <citation type="submission" date="2025-09" db="UniProtKB">
        <authorList>
            <consortium name="Ensembl"/>
        </authorList>
    </citation>
    <scope>IDENTIFICATION</scope>
</reference>
<protein>
    <recommendedName>
        <fullName evidence="7">Homocysteine-responsive endoplasmic reticulum-resident ubiquitin-like domain member 2 protein</fullName>
    </recommendedName>
</protein>
<evidence type="ECO:0000256" key="7">
    <source>
        <dbReference type="ARBA" id="ARBA00040901"/>
    </source>
</evidence>
<keyword evidence="5" id="KW-0834">Unfolded protein response</keyword>
<name>A0A3B3BE86_ORYME</name>
<dbReference type="SMART" id="SM00213">
    <property type="entry name" value="UBQ"/>
    <property type="match status" value="1"/>
</dbReference>
<dbReference type="Proteomes" id="UP000261560">
    <property type="component" value="Unplaced"/>
</dbReference>
<evidence type="ECO:0000256" key="8">
    <source>
        <dbReference type="SAM" id="MobiDB-lite"/>
    </source>
</evidence>
<dbReference type="PROSITE" id="PS50053">
    <property type="entry name" value="UBIQUITIN_2"/>
    <property type="match status" value="1"/>
</dbReference>
<dbReference type="PANTHER" id="PTHR12943">
    <property type="entry name" value="HOMOCYSTEINE-RESPONSIVE ENDOPLASMIC RETICULUM-RESIDENT UNIQUITIN-LIKE DOMAIN HERPUD PROTEIN FAMILY MEMBER"/>
    <property type="match status" value="1"/>
</dbReference>
<dbReference type="SUPFAM" id="SSF54236">
    <property type="entry name" value="Ubiquitin-like"/>
    <property type="match status" value="1"/>
</dbReference>
<accession>A0A3B3BE86</accession>
<feature type="region of interest" description="Disordered" evidence="8">
    <location>
        <begin position="192"/>
        <end position="241"/>
    </location>
</feature>
<dbReference type="GeneTree" id="ENSGT00390000017671"/>
<feature type="domain" description="Ubiquitin-like" evidence="10">
    <location>
        <begin position="10"/>
        <end position="71"/>
    </location>
</feature>
<comment type="function">
    <text evidence="6">Could be involved in the unfolded protein response (UPR) pathway.</text>
</comment>
<dbReference type="InterPro" id="IPR039751">
    <property type="entry name" value="HERPUD1/2"/>
</dbReference>
<evidence type="ECO:0000256" key="1">
    <source>
        <dbReference type="ARBA" id="ARBA00004167"/>
    </source>
</evidence>
<feature type="region of interest" description="Disordered" evidence="8">
    <location>
        <begin position="90"/>
        <end position="131"/>
    </location>
</feature>
<dbReference type="STRING" id="30732.ENSOMEP00000003921"/>
<dbReference type="CDD" id="cd17119">
    <property type="entry name" value="Ubl_HERP2"/>
    <property type="match status" value="1"/>
</dbReference>